<keyword evidence="2" id="KW-1185">Reference proteome</keyword>
<dbReference type="EMBL" id="PQXH01000155">
    <property type="protein sequence ID" value="TGO09770.1"/>
    <property type="molecule type" value="Genomic_DNA"/>
</dbReference>
<dbReference type="Proteomes" id="UP000297777">
    <property type="component" value="Unassembled WGS sequence"/>
</dbReference>
<dbReference type="OrthoDB" id="10273490at2759"/>
<organism evidence="1 2">
    <name type="scientific">Botrytis tulipae</name>
    <dbReference type="NCBI Taxonomy" id="87230"/>
    <lineage>
        <taxon>Eukaryota</taxon>
        <taxon>Fungi</taxon>
        <taxon>Dikarya</taxon>
        <taxon>Ascomycota</taxon>
        <taxon>Pezizomycotina</taxon>
        <taxon>Leotiomycetes</taxon>
        <taxon>Helotiales</taxon>
        <taxon>Sclerotiniaceae</taxon>
        <taxon>Botrytis</taxon>
    </lineage>
</organism>
<protein>
    <submittedName>
        <fullName evidence="1">Uncharacterized protein</fullName>
    </submittedName>
</protein>
<dbReference type="AlphaFoldDB" id="A0A4Z1EE37"/>
<name>A0A4Z1EE37_9HELO</name>
<comment type="caution">
    <text evidence="1">The sequence shown here is derived from an EMBL/GenBank/DDBJ whole genome shotgun (WGS) entry which is preliminary data.</text>
</comment>
<gene>
    <name evidence="1" type="ORF">BTUL_0155g00260</name>
</gene>
<evidence type="ECO:0000313" key="1">
    <source>
        <dbReference type="EMBL" id="TGO09770.1"/>
    </source>
</evidence>
<reference evidence="1 2" key="1">
    <citation type="submission" date="2017-12" db="EMBL/GenBank/DDBJ databases">
        <title>Comparative genomics of Botrytis spp.</title>
        <authorList>
            <person name="Valero-Jimenez C.A."/>
            <person name="Tapia P."/>
            <person name="Veloso J."/>
            <person name="Silva-Moreno E."/>
            <person name="Staats M."/>
            <person name="Valdes J.H."/>
            <person name="Van Kan J.A.L."/>
        </authorList>
    </citation>
    <scope>NUCLEOTIDE SEQUENCE [LARGE SCALE GENOMIC DNA]</scope>
    <source>
        <strain evidence="1 2">Bt9001</strain>
    </source>
</reference>
<proteinExistence type="predicted"/>
<accession>A0A4Z1EE37</accession>
<sequence length="71" mass="8129">MERYNLVEHGHDEALLEAVKVFCVHISLSAYRKDLSKSSDRNGRIETFDMYSEILSRADSVAHSMPDQVTE</sequence>
<evidence type="ECO:0000313" key="2">
    <source>
        <dbReference type="Proteomes" id="UP000297777"/>
    </source>
</evidence>